<dbReference type="SUPFAM" id="SSF56801">
    <property type="entry name" value="Acetyl-CoA synthetase-like"/>
    <property type="match status" value="1"/>
</dbReference>
<dbReference type="GO" id="GO:0047475">
    <property type="term" value="F:phenylacetate-CoA ligase activity"/>
    <property type="evidence" value="ECO:0007669"/>
    <property type="project" value="InterPro"/>
</dbReference>
<dbReference type="Gene3D" id="3.30.300.30">
    <property type="match status" value="1"/>
</dbReference>
<protein>
    <submittedName>
        <fullName evidence="9">Phenylacetate-coenzyme A ligase</fullName>
    </submittedName>
</protein>
<dbReference type="FunFam" id="3.40.50.12780:FF:000016">
    <property type="entry name" value="Phenylacetate-coenzyme A ligase"/>
    <property type="match status" value="1"/>
</dbReference>
<evidence type="ECO:0000259" key="8">
    <source>
        <dbReference type="Pfam" id="PF14535"/>
    </source>
</evidence>
<organism evidence="9 10">
    <name type="scientific">Geoglobus acetivorans</name>
    <dbReference type="NCBI Taxonomy" id="565033"/>
    <lineage>
        <taxon>Archaea</taxon>
        <taxon>Methanobacteriati</taxon>
        <taxon>Methanobacteriota</taxon>
        <taxon>Archaeoglobi</taxon>
        <taxon>Archaeoglobales</taxon>
        <taxon>Archaeoglobaceae</taxon>
        <taxon>Geoglobus</taxon>
    </lineage>
</organism>
<evidence type="ECO:0000256" key="4">
    <source>
        <dbReference type="ARBA" id="ARBA00022553"/>
    </source>
</evidence>
<comment type="pathway">
    <text evidence="1">Aromatic compound metabolism.</text>
</comment>
<evidence type="ECO:0000313" key="9">
    <source>
        <dbReference type="EMBL" id="AIY90992.1"/>
    </source>
</evidence>
<accession>A0A0A7GJ58</accession>
<dbReference type="EMBL" id="CP009552">
    <property type="protein sequence ID" value="AIY90992.1"/>
    <property type="molecule type" value="Genomic_DNA"/>
</dbReference>
<dbReference type="STRING" id="565033.GACE_1967"/>
<dbReference type="Pfam" id="PF14535">
    <property type="entry name" value="AMP-binding_C_2"/>
    <property type="match status" value="1"/>
</dbReference>
<dbReference type="GO" id="GO:0000166">
    <property type="term" value="F:nucleotide binding"/>
    <property type="evidence" value="ECO:0007669"/>
    <property type="project" value="UniProtKB-KW"/>
</dbReference>
<dbReference type="InterPro" id="IPR000873">
    <property type="entry name" value="AMP-dep_synth/lig_dom"/>
</dbReference>
<keyword evidence="4" id="KW-0597">Phosphoprotein</keyword>
<evidence type="ECO:0000256" key="3">
    <source>
        <dbReference type="ARBA" id="ARBA00022450"/>
    </source>
</evidence>
<dbReference type="Pfam" id="PF00501">
    <property type="entry name" value="AMP-binding"/>
    <property type="match status" value="1"/>
</dbReference>
<evidence type="ECO:0000259" key="7">
    <source>
        <dbReference type="Pfam" id="PF00501"/>
    </source>
</evidence>
<comment type="subunit">
    <text evidence="2">Monomer.</text>
</comment>
<dbReference type="InterPro" id="IPR042099">
    <property type="entry name" value="ANL_N_sf"/>
</dbReference>
<proteinExistence type="predicted"/>
<dbReference type="InterPro" id="IPR011880">
    <property type="entry name" value="PA_CoA_ligase"/>
</dbReference>
<dbReference type="Proteomes" id="UP000030624">
    <property type="component" value="Chromosome"/>
</dbReference>
<dbReference type="HOGENOM" id="CLU_035301_1_1_2"/>
<dbReference type="InterPro" id="IPR051414">
    <property type="entry name" value="Adenylate-forming_Reductase"/>
</dbReference>
<evidence type="ECO:0000256" key="1">
    <source>
        <dbReference type="ARBA" id="ARBA00005211"/>
    </source>
</evidence>
<name>A0A0A7GJ58_GEOAI</name>
<evidence type="ECO:0000256" key="6">
    <source>
        <dbReference type="ARBA" id="ARBA00022741"/>
    </source>
</evidence>
<dbReference type="RefSeq" id="WP_048093066.1">
    <property type="nucleotide sequence ID" value="NZ_CP009552.1"/>
</dbReference>
<dbReference type="AlphaFoldDB" id="A0A0A7GJ58"/>
<dbReference type="eggNOG" id="arCOG02620">
    <property type="taxonomic scope" value="Archaea"/>
</dbReference>
<feature type="domain" description="AMP-dependent synthetase/ligase" evidence="7">
    <location>
        <begin position="90"/>
        <end position="285"/>
    </location>
</feature>
<evidence type="ECO:0000313" key="10">
    <source>
        <dbReference type="Proteomes" id="UP000030624"/>
    </source>
</evidence>
<dbReference type="GeneID" id="24798541"/>
<dbReference type="Gene3D" id="3.40.50.12780">
    <property type="entry name" value="N-terminal domain of ligase-like"/>
    <property type="match status" value="1"/>
</dbReference>
<evidence type="ECO:0000256" key="5">
    <source>
        <dbReference type="ARBA" id="ARBA00022598"/>
    </source>
</evidence>
<dbReference type="PANTHER" id="PTHR43439">
    <property type="entry name" value="PHENYLACETATE-COENZYME A LIGASE"/>
    <property type="match status" value="1"/>
</dbReference>
<keyword evidence="3" id="KW-0596">Phosphopantetheine</keyword>
<dbReference type="PANTHER" id="PTHR43439:SF2">
    <property type="entry name" value="ENZYME, PUTATIVE (JCVI)-RELATED"/>
    <property type="match status" value="1"/>
</dbReference>
<sequence length="433" mass="48853">MYWNSFVETMPKGDLKELQERKLRSLVSYVYEYSPFYRKTFKEAGIHPADFKGLSDLHRLPFTKKQDLRDNYPTGMFAVPLSHVVRFHASSGTTGKPTVVGYTQNDLNVWVESLARSLVASGVRREDVMQIAYGYGLFTGGLGFHYAGERIGAAVIPISAGNTARQIELMKDLNTTVIACTPSYMLYLAEQAEKMGVDISGDTKLRMGIFGAEPWSEETRKRIENKTGIEAYDVYGTSELSGPLFTECVEKNGIHIWGDHFLIEVIDPETGEQVGEGEKGELVITTLSKEALPLIRWKTGDITVLEEEKCACGRTHPRIMRILGRADDMIIVRGVNVFPSQIEHVLMQVPEVGEHYMIILERAESGLDEMTIQVELSERARIDRTSDVLELEKMISERLKSVLNVWAKVEVVNPGTLQRFEGKAKRVIDRRRI</sequence>
<feature type="domain" description="AMP-dependent ligase C-terminal" evidence="8">
    <location>
        <begin position="334"/>
        <end position="431"/>
    </location>
</feature>
<keyword evidence="6" id="KW-0547">Nucleotide-binding</keyword>
<keyword evidence="5 9" id="KW-0436">Ligase</keyword>
<dbReference type="InterPro" id="IPR045851">
    <property type="entry name" value="AMP-bd_C_sf"/>
</dbReference>
<dbReference type="InterPro" id="IPR028154">
    <property type="entry name" value="AMP-dep_Lig_C"/>
</dbReference>
<gene>
    <name evidence="9" type="ORF">GACE_1967</name>
</gene>
<dbReference type="GO" id="GO:0010124">
    <property type="term" value="P:phenylacetate catabolic process"/>
    <property type="evidence" value="ECO:0007669"/>
    <property type="project" value="InterPro"/>
</dbReference>
<reference evidence="9 10" key="1">
    <citation type="journal article" date="2015" name="Appl. Environ. Microbiol.">
        <title>The Geoglobus acetivorans genome: Fe(III) reduction, acetate utilization, autotrophic growth, and degradation of aromatic compounds in a hyperthermophilic archaeon.</title>
        <authorList>
            <person name="Mardanov A.V."/>
            <person name="Slododkina G.B."/>
            <person name="Slobodkin A.I."/>
            <person name="Beletsky A.V."/>
            <person name="Gavrilov S.N."/>
            <person name="Kublanov I.V."/>
            <person name="Bonch-Osmolovskaya E.A."/>
            <person name="Skryabin K.G."/>
            <person name="Ravin N.V."/>
        </authorList>
    </citation>
    <scope>NUCLEOTIDE SEQUENCE [LARGE SCALE GENOMIC DNA]</scope>
    <source>
        <strain evidence="9 10">SBH6</strain>
    </source>
</reference>
<dbReference type="KEGG" id="gac:GACE_1967"/>
<dbReference type="CDD" id="cd05913">
    <property type="entry name" value="PaaK"/>
    <property type="match status" value="1"/>
</dbReference>
<dbReference type="PIRSF" id="PIRSF006444">
    <property type="entry name" value="PaaK"/>
    <property type="match status" value="1"/>
</dbReference>
<evidence type="ECO:0000256" key="2">
    <source>
        <dbReference type="ARBA" id="ARBA00011245"/>
    </source>
</evidence>